<gene>
    <name evidence="2" type="ORF">COY14_04895</name>
</gene>
<keyword evidence="1" id="KW-0472">Membrane</keyword>
<comment type="caution">
    <text evidence="2">The sequence shown here is derived from an EMBL/GenBank/DDBJ whole genome shotgun (WGS) entry which is preliminary data.</text>
</comment>
<protein>
    <recommendedName>
        <fullName evidence="4">Vitamin K epoxide reductase domain-containing protein</fullName>
    </recommendedName>
</protein>
<dbReference type="Proteomes" id="UP000230027">
    <property type="component" value="Unassembled WGS sequence"/>
</dbReference>
<keyword evidence="1" id="KW-0812">Transmembrane</keyword>
<evidence type="ECO:0000256" key="1">
    <source>
        <dbReference type="SAM" id="Phobius"/>
    </source>
</evidence>
<name>A0A2M7U271_9BACT</name>
<evidence type="ECO:0000313" key="3">
    <source>
        <dbReference type="Proteomes" id="UP000230027"/>
    </source>
</evidence>
<keyword evidence="1" id="KW-1133">Transmembrane helix</keyword>
<proteinExistence type="predicted"/>
<dbReference type="EMBL" id="PFOD01000084">
    <property type="protein sequence ID" value="PIZ64328.1"/>
    <property type="molecule type" value="Genomic_DNA"/>
</dbReference>
<dbReference type="AlphaFoldDB" id="A0A2M7U271"/>
<feature type="transmembrane region" description="Helical" evidence="1">
    <location>
        <begin position="75"/>
        <end position="93"/>
    </location>
</feature>
<organism evidence="2 3">
    <name type="scientific">Candidatus Roizmanbacteria bacterium CG_4_10_14_0_2_um_filter_36_9</name>
    <dbReference type="NCBI Taxonomy" id="1974823"/>
    <lineage>
        <taxon>Bacteria</taxon>
        <taxon>Candidatus Roizmaniibacteriota</taxon>
    </lineage>
</organism>
<evidence type="ECO:0008006" key="4">
    <source>
        <dbReference type="Google" id="ProtNLM"/>
    </source>
</evidence>
<reference evidence="3" key="1">
    <citation type="submission" date="2017-09" db="EMBL/GenBank/DDBJ databases">
        <title>Depth-based differentiation of microbial function through sediment-hosted aquifers and enrichment of novel symbionts in the deep terrestrial subsurface.</title>
        <authorList>
            <person name="Probst A.J."/>
            <person name="Ladd B."/>
            <person name="Jarett J.K."/>
            <person name="Geller-Mcgrath D.E."/>
            <person name="Sieber C.M.K."/>
            <person name="Emerson J.B."/>
            <person name="Anantharaman K."/>
            <person name="Thomas B.C."/>
            <person name="Malmstrom R."/>
            <person name="Stieglmeier M."/>
            <person name="Klingl A."/>
            <person name="Woyke T."/>
            <person name="Ryan C.M."/>
            <person name="Banfield J.F."/>
        </authorList>
    </citation>
    <scope>NUCLEOTIDE SEQUENCE [LARGE SCALE GENOMIC DNA]</scope>
</reference>
<evidence type="ECO:0000313" key="2">
    <source>
        <dbReference type="EMBL" id="PIZ64328.1"/>
    </source>
</evidence>
<sequence>MNQLLRYLFTIIFILSCYHLLRDILQTLDIHNAFTNILHRPHIWCSPYCDYVTYPLDLIGILGSYVILKRNNVGLLGFIILIIQPLWLVAALLP</sequence>
<feature type="transmembrane region" description="Helical" evidence="1">
    <location>
        <begin position="7"/>
        <end position="25"/>
    </location>
</feature>
<accession>A0A2M7U271</accession>
<dbReference type="PROSITE" id="PS51257">
    <property type="entry name" value="PROKAR_LIPOPROTEIN"/>
    <property type="match status" value="1"/>
</dbReference>